<evidence type="ECO:0000259" key="3">
    <source>
        <dbReference type="Pfam" id="PF18115"/>
    </source>
</evidence>
<comment type="caution">
    <text evidence="4">The sequence shown here is derived from an EMBL/GenBank/DDBJ whole genome shotgun (WGS) entry which is preliminary data.</text>
</comment>
<feature type="region of interest" description="Disordered" evidence="1">
    <location>
        <begin position="184"/>
        <end position="309"/>
    </location>
</feature>
<dbReference type="AlphaFoldDB" id="A0AAD5LHT5"/>
<feature type="domain" description="DNA repair protein Crb2 Tudor" evidence="3">
    <location>
        <begin position="132"/>
        <end position="168"/>
    </location>
</feature>
<dbReference type="EMBL" id="JAKCXM010000184">
    <property type="protein sequence ID" value="KAJ0399395.1"/>
    <property type="molecule type" value="Genomic_DNA"/>
</dbReference>
<dbReference type="Proteomes" id="UP001209570">
    <property type="component" value="Unassembled WGS sequence"/>
</dbReference>
<name>A0AAD5LHT5_PYTIN</name>
<evidence type="ECO:0000256" key="2">
    <source>
        <dbReference type="SAM" id="SignalP"/>
    </source>
</evidence>
<feature type="compositionally biased region" description="Low complexity" evidence="1">
    <location>
        <begin position="243"/>
        <end position="253"/>
    </location>
</feature>
<sequence length="309" mass="33213">MSDFSSTTRLWATLLLVLLSIGLWKWLRAPPSSGVAAAAGRSASSGRKKPKKRSNKRSAKAKRVETEEDALPAEAAEPKDEDASASSSDDSDADAGRSAAKVLASRHFKPRAIGGGGARPPAVEHARRFQVQQRVLARFQGGEHWFPGTIVEVRRGNEYHVQYDDGELEYHVAAALIKDAAKDAQAESDDHAQGAVPAVGGSGSDSPRERSSSELDDDDDGWQVVRKGAKRGAGSAGAGAGAGAAPEEVGADGLTKRQRESRRKRERKKELKELVRAQAQEDGLHARWGGSKNKMTYVPPPTQQQQQQH</sequence>
<gene>
    <name evidence="4" type="ORF">P43SY_008153</name>
</gene>
<dbReference type="CDD" id="cd04508">
    <property type="entry name" value="Tudor_SF"/>
    <property type="match status" value="1"/>
</dbReference>
<proteinExistence type="predicted"/>
<evidence type="ECO:0000313" key="4">
    <source>
        <dbReference type="EMBL" id="KAJ0399395.1"/>
    </source>
</evidence>
<feature type="signal peptide" evidence="2">
    <location>
        <begin position="1"/>
        <end position="29"/>
    </location>
</feature>
<keyword evidence="5" id="KW-1185">Reference proteome</keyword>
<feature type="compositionally biased region" description="Low complexity" evidence="1">
    <location>
        <begin position="35"/>
        <end position="45"/>
    </location>
</feature>
<evidence type="ECO:0000313" key="5">
    <source>
        <dbReference type="Proteomes" id="UP001209570"/>
    </source>
</evidence>
<dbReference type="InterPro" id="IPR041297">
    <property type="entry name" value="Crb2_Tudor"/>
</dbReference>
<dbReference type="Pfam" id="PF18115">
    <property type="entry name" value="Tudor_3"/>
    <property type="match status" value="1"/>
</dbReference>
<keyword evidence="2" id="KW-0732">Signal</keyword>
<protein>
    <recommendedName>
        <fullName evidence="3">DNA repair protein Crb2 Tudor domain-containing protein</fullName>
    </recommendedName>
</protein>
<feature type="region of interest" description="Disordered" evidence="1">
    <location>
        <begin position="35"/>
        <end position="101"/>
    </location>
</feature>
<feature type="chain" id="PRO_5042293414" description="DNA repair protein Crb2 Tudor domain-containing protein" evidence="2">
    <location>
        <begin position="30"/>
        <end position="309"/>
    </location>
</feature>
<dbReference type="Gene3D" id="2.30.30.140">
    <property type="match status" value="1"/>
</dbReference>
<feature type="compositionally biased region" description="Basic residues" evidence="1">
    <location>
        <begin position="46"/>
        <end position="61"/>
    </location>
</feature>
<reference evidence="4" key="1">
    <citation type="submission" date="2021-12" db="EMBL/GenBank/DDBJ databases">
        <title>Prjna785345.</title>
        <authorList>
            <person name="Rujirawat T."/>
            <person name="Krajaejun T."/>
        </authorList>
    </citation>
    <scope>NUCLEOTIDE SEQUENCE</scope>
    <source>
        <strain evidence="4">Pi057C3</strain>
    </source>
</reference>
<evidence type="ECO:0000256" key="1">
    <source>
        <dbReference type="SAM" id="MobiDB-lite"/>
    </source>
</evidence>
<accession>A0AAD5LHT5</accession>
<organism evidence="4 5">
    <name type="scientific">Pythium insidiosum</name>
    <name type="common">Pythiosis disease agent</name>
    <dbReference type="NCBI Taxonomy" id="114742"/>
    <lineage>
        <taxon>Eukaryota</taxon>
        <taxon>Sar</taxon>
        <taxon>Stramenopiles</taxon>
        <taxon>Oomycota</taxon>
        <taxon>Peronosporomycetes</taxon>
        <taxon>Pythiales</taxon>
        <taxon>Pythiaceae</taxon>
        <taxon>Pythium</taxon>
    </lineage>
</organism>